<accession>A0A1J5PJA4</accession>
<evidence type="ECO:0000256" key="1">
    <source>
        <dbReference type="SAM" id="MobiDB-lite"/>
    </source>
</evidence>
<evidence type="ECO:0000313" key="2">
    <source>
        <dbReference type="EMBL" id="OIQ67839.1"/>
    </source>
</evidence>
<organism evidence="2">
    <name type="scientific">mine drainage metagenome</name>
    <dbReference type="NCBI Taxonomy" id="410659"/>
    <lineage>
        <taxon>unclassified sequences</taxon>
        <taxon>metagenomes</taxon>
        <taxon>ecological metagenomes</taxon>
    </lineage>
</organism>
<gene>
    <name evidence="2" type="ORF">GALL_505810</name>
</gene>
<name>A0A1J5PJA4_9ZZZZ</name>
<dbReference type="EMBL" id="MLJW01005670">
    <property type="protein sequence ID" value="OIQ67839.1"/>
    <property type="molecule type" value="Genomic_DNA"/>
</dbReference>
<proteinExistence type="predicted"/>
<dbReference type="AlphaFoldDB" id="A0A1J5PJA4"/>
<reference evidence="2" key="1">
    <citation type="submission" date="2016-10" db="EMBL/GenBank/DDBJ databases">
        <title>Sequence of Gallionella enrichment culture.</title>
        <authorList>
            <person name="Poehlein A."/>
            <person name="Muehling M."/>
            <person name="Daniel R."/>
        </authorList>
    </citation>
    <scope>NUCLEOTIDE SEQUENCE</scope>
</reference>
<protein>
    <submittedName>
        <fullName evidence="2">Uncharacterized protein</fullName>
    </submittedName>
</protein>
<sequence>MQRDAAEARRPPAVFDLRKPQQGRDNRQRLIDARNRPVHDRLKLLQSSGVGAPALKRESRASQRGSHVVGDIVTNTGERVDHRFHFIEHAVDDDREFRERLIDVAMRKPLAQIAGDDALNPLVDLFDAILRAHAQPRAGEQAKTEARQQAQHERHTDDMGNFIGFIDFPPHHQHLTARRAPRDRADDVFLRSGRKHLDHRDTLD</sequence>
<comment type="caution">
    <text evidence="2">The sequence shown here is derived from an EMBL/GenBank/DDBJ whole genome shotgun (WGS) entry which is preliminary data.</text>
</comment>
<feature type="region of interest" description="Disordered" evidence="1">
    <location>
        <begin position="1"/>
        <end position="28"/>
    </location>
</feature>